<feature type="region of interest" description="Disordered" evidence="10">
    <location>
        <begin position="380"/>
        <end position="403"/>
    </location>
</feature>
<keyword evidence="5 9" id="KW-0297">G-protein coupled receptor</keyword>
<keyword evidence="14" id="KW-1185">Reference proteome</keyword>
<feature type="transmembrane region" description="Helical" evidence="11">
    <location>
        <begin position="12"/>
        <end position="31"/>
    </location>
</feature>
<dbReference type="SUPFAM" id="SSF81321">
    <property type="entry name" value="Family A G protein-coupled receptor-like"/>
    <property type="match status" value="1"/>
</dbReference>
<comment type="similarity">
    <text evidence="9">Belongs to the G-protein coupled receptor 1 family.</text>
</comment>
<accession>A0AAD9QSV2</accession>
<evidence type="ECO:0000256" key="2">
    <source>
        <dbReference type="ARBA" id="ARBA00022475"/>
    </source>
</evidence>
<keyword evidence="7 9" id="KW-0675">Receptor</keyword>
<evidence type="ECO:0000256" key="3">
    <source>
        <dbReference type="ARBA" id="ARBA00022692"/>
    </source>
</evidence>
<dbReference type="GO" id="GO:0004930">
    <property type="term" value="F:G protein-coupled receptor activity"/>
    <property type="evidence" value="ECO:0007669"/>
    <property type="project" value="UniProtKB-KW"/>
</dbReference>
<reference evidence="13" key="2">
    <citation type="journal article" date="2023" name="Science">
        <title>Genomic signatures of disease resistance in endangered staghorn corals.</title>
        <authorList>
            <person name="Vollmer S.V."/>
            <person name="Selwyn J.D."/>
            <person name="Despard B.A."/>
            <person name="Roesel C.L."/>
        </authorList>
    </citation>
    <scope>NUCLEOTIDE SEQUENCE</scope>
    <source>
        <strain evidence="13">K2</strain>
    </source>
</reference>
<feature type="transmembrane region" description="Helical" evidence="11">
    <location>
        <begin position="166"/>
        <end position="187"/>
    </location>
</feature>
<evidence type="ECO:0000256" key="9">
    <source>
        <dbReference type="RuleBase" id="RU000688"/>
    </source>
</evidence>
<dbReference type="PRINTS" id="PR00237">
    <property type="entry name" value="GPCRRHODOPSN"/>
</dbReference>
<evidence type="ECO:0000256" key="6">
    <source>
        <dbReference type="ARBA" id="ARBA00023136"/>
    </source>
</evidence>
<keyword evidence="6 11" id="KW-0472">Membrane</keyword>
<dbReference type="Gene3D" id="1.20.1070.10">
    <property type="entry name" value="Rhodopsin 7-helix transmembrane proteins"/>
    <property type="match status" value="1"/>
</dbReference>
<dbReference type="AlphaFoldDB" id="A0AAD9QSV2"/>
<dbReference type="EMBL" id="JARQWQ010000016">
    <property type="protein sequence ID" value="KAK2566757.1"/>
    <property type="molecule type" value="Genomic_DNA"/>
</dbReference>
<feature type="compositionally biased region" description="Basic and acidic residues" evidence="10">
    <location>
        <begin position="219"/>
        <end position="234"/>
    </location>
</feature>
<feature type="domain" description="G-protein coupled receptors family 1 profile" evidence="12">
    <location>
        <begin position="23"/>
        <end position="190"/>
    </location>
</feature>
<gene>
    <name evidence="13" type="ORF">P5673_009434</name>
</gene>
<evidence type="ECO:0000256" key="7">
    <source>
        <dbReference type="ARBA" id="ARBA00023170"/>
    </source>
</evidence>
<dbReference type="CDD" id="cd00637">
    <property type="entry name" value="7tm_classA_rhodopsin-like"/>
    <property type="match status" value="1"/>
</dbReference>
<evidence type="ECO:0000256" key="8">
    <source>
        <dbReference type="ARBA" id="ARBA00023224"/>
    </source>
</evidence>
<evidence type="ECO:0000259" key="12">
    <source>
        <dbReference type="PROSITE" id="PS50262"/>
    </source>
</evidence>
<organism evidence="13 14">
    <name type="scientific">Acropora cervicornis</name>
    <name type="common">Staghorn coral</name>
    <dbReference type="NCBI Taxonomy" id="6130"/>
    <lineage>
        <taxon>Eukaryota</taxon>
        <taxon>Metazoa</taxon>
        <taxon>Cnidaria</taxon>
        <taxon>Anthozoa</taxon>
        <taxon>Hexacorallia</taxon>
        <taxon>Scleractinia</taxon>
        <taxon>Astrocoeniina</taxon>
        <taxon>Acroporidae</taxon>
        <taxon>Acropora</taxon>
    </lineage>
</organism>
<proteinExistence type="inferred from homology"/>
<evidence type="ECO:0000313" key="14">
    <source>
        <dbReference type="Proteomes" id="UP001249851"/>
    </source>
</evidence>
<evidence type="ECO:0000313" key="13">
    <source>
        <dbReference type="EMBL" id="KAK2566757.1"/>
    </source>
</evidence>
<comment type="caution">
    <text evidence="13">The sequence shown here is derived from an EMBL/GenBank/DDBJ whole genome shotgun (WGS) entry which is preliminary data.</text>
</comment>
<keyword evidence="2" id="KW-1003">Cell membrane</keyword>
<name>A0AAD9QSV2_ACRCE</name>
<evidence type="ECO:0000256" key="10">
    <source>
        <dbReference type="SAM" id="MobiDB-lite"/>
    </source>
</evidence>
<comment type="subcellular location">
    <subcellularLocation>
        <location evidence="1">Cell membrane</location>
        <topology evidence="1">Multi-pass membrane protein</topology>
    </subcellularLocation>
</comment>
<dbReference type="PROSITE" id="PS00237">
    <property type="entry name" value="G_PROTEIN_RECEP_F1_1"/>
    <property type="match status" value="1"/>
</dbReference>
<dbReference type="GO" id="GO:0005886">
    <property type="term" value="C:plasma membrane"/>
    <property type="evidence" value="ECO:0007669"/>
    <property type="project" value="UniProtKB-SubCell"/>
</dbReference>
<dbReference type="PANTHER" id="PTHR22752">
    <property type="entry name" value="G PROTEIN-COUPLED RECEPTOR"/>
    <property type="match status" value="1"/>
</dbReference>
<dbReference type="Pfam" id="PF00001">
    <property type="entry name" value="7tm_1"/>
    <property type="match status" value="1"/>
</dbReference>
<feature type="compositionally biased region" description="Basic and acidic residues" evidence="10">
    <location>
        <begin position="380"/>
        <end position="395"/>
    </location>
</feature>
<evidence type="ECO:0000256" key="4">
    <source>
        <dbReference type="ARBA" id="ARBA00022989"/>
    </source>
</evidence>
<sequence length="425" mass="46541">MSLDIAEATGIAIIGIILIAVLGNLMTLFVISRYPPLRDVTGMFLANLAVADLLQAIIGMPLIATSAFRKAWVFGDTLCTISGSTNSLFCITSVLTLTAVSIDRYLAIVHPLHYQDWLTVNRAKFALVYIWVQALFAALLPVFGWSRYVYLPYEFICTVQWEYDRGFTIAVWSSCFLAPVLVTVVCYSSIGRVAFKHAQERQTTLIGSLVETQKNPDVGTEKVHDRTSSMHGKENPGFTGECKGIVDEPSAKMPKLAAAKYVDNEGNPALDDARQTQDTHSCELIGVAFDPSEWVGTSSRENPAVVLSFPDKPTGNNNFTSHCKEAVASFSPPSEGITLALSPEAQRGSFVSLAKVGKARVFPHIPAAIIDVSIATTNAGEKECKTSPGREEKSSPKGLNKLQSYLTRMRESIAERRAVERRDRR</sequence>
<evidence type="ECO:0000256" key="5">
    <source>
        <dbReference type="ARBA" id="ARBA00023040"/>
    </source>
</evidence>
<keyword evidence="3 9" id="KW-0812">Transmembrane</keyword>
<feature type="transmembrane region" description="Helical" evidence="11">
    <location>
        <begin position="43"/>
        <end position="64"/>
    </location>
</feature>
<feature type="transmembrane region" description="Helical" evidence="11">
    <location>
        <begin position="126"/>
        <end position="146"/>
    </location>
</feature>
<keyword evidence="4 11" id="KW-1133">Transmembrane helix</keyword>
<feature type="transmembrane region" description="Helical" evidence="11">
    <location>
        <begin position="84"/>
        <end position="106"/>
    </location>
</feature>
<dbReference type="Proteomes" id="UP001249851">
    <property type="component" value="Unassembled WGS sequence"/>
</dbReference>
<protein>
    <submittedName>
        <fullName evidence="13">G-protein coupled receptor 161</fullName>
    </submittedName>
</protein>
<keyword evidence="8 9" id="KW-0807">Transducer</keyword>
<evidence type="ECO:0000256" key="1">
    <source>
        <dbReference type="ARBA" id="ARBA00004651"/>
    </source>
</evidence>
<dbReference type="InterPro" id="IPR017452">
    <property type="entry name" value="GPCR_Rhodpsn_7TM"/>
</dbReference>
<reference evidence="13" key="1">
    <citation type="journal article" date="2023" name="G3 (Bethesda)">
        <title>Whole genome assembly and annotation of the endangered Caribbean coral Acropora cervicornis.</title>
        <authorList>
            <person name="Selwyn J.D."/>
            <person name="Vollmer S.V."/>
        </authorList>
    </citation>
    <scope>NUCLEOTIDE SEQUENCE</scope>
    <source>
        <strain evidence="13">K2</strain>
    </source>
</reference>
<feature type="region of interest" description="Disordered" evidence="10">
    <location>
        <begin position="217"/>
        <end position="240"/>
    </location>
</feature>
<evidence type="ECO:0000256" key="11">
    <source>
        <dbReference type="SAM" id="Phobius"/>
    </source>
</evidence>
<dbReference type="InterPro" id="IPR000276">
    <property type="entry name" value="GPCR_Rhodpsn"/>
</dbReference>
<dbReference type="PROSITE" id="PS50262">
    <property type="entry name" value="G_PROTEIN_RECEP_F1_2"/>
    <property type="match status" value="1"/>
</dbReference>